<proteinExistence type="predicted"/>
<sequence length="120" mass="12705">MGSASGSGMIDCCDGSYSKGPVAATPTATITLHLTAPLPHSTQDKLAFVPLCILSMHVASKRTPIKLIYVGPADVLEFDPINPLGSWSNLWTIRDLSRGLASLPPWDQCYGSEESTSLAS</sequence>
<reference evidence="1 2" key="1">
    <citation type="journal article" date="2021" name="Hortic Res">
        <title>The domestication of Cucurbita argyrosperma as revealed by the genome of its wild relative.</title>
        <authorList>
            <person name="Barrera-Redondo J."/>
            <person name="Sanchez-de la Vega G."/>
            <person name="Aguirre-Liguori J.A."/>
            <person name="Castellanos-Morales G."/>
            <person name="Gutierrez-Guerrero Y.T."/>
            <person name="Aguirre-Dugua X."/>
            <person name="Aguirre-Planter E."/>
            <person name="Tenaillon M.I."/>
            <person name="Lira-Saade R."/>
            <person name="Eguiarte L.E."/>
        </authorList>
    </citation>
    <scope>NUCLEOTIDE SEQUENCE [LARGE SCALE GENOMIC DNA]</scope>
    <source>
        <strain evidence="1">JBR-2021</strain>
    </source>
</reference>
<organism evidence="1 2">
    <name type="scientific">Cucurbita argyrosperma subsp. sororia</name>
    <dbReference type="NCBI Taxonomy" id="37648"/>
    <lineage>
        <taxon>Eukaryota</taxon>
        <taxon>Viridiplantae</taxon>
        <taxon>Streptophyta</taxon>
        <taxon>Embryophyta</taxon>
        <taxon>Tracheophyta</taxon>
        <taxon>Spermatophyta</taxon>
        <taxon>Magnoliopsida</taxon>
        <taxon>eudicotyledons</taxon>
        <taxon>Gunneridae</taxon>
        <taxon>Pentapetalae</taxon>
        <taxon>rosids</taxon>
        <taxon>fabids</taxon>
        <taxon>Cucurbitales</taxon>
        <taxon>Cucurbitaceae</taxon>
        <taxon>Cucurbiteae</taxon>
        <taxon>Cucurbita</taxon>
    </lineage>
</organism>
<dbReference type="AlphaFoldDB" id="A0AAV6LZZ3"/>
<gene>
    <name evidence="1" type="ORF">SDJN03_27078</name>
</gene>
<dbReference type="EMBL" id="JAGKQH010000018">
    <property type="protein sequence ID" value="KAG6573191.1"/>
    <property type="molecule type" value="Genomic_DNA"/>
</dbReference>
<comment type="caution">
    <text evidence="1">The sequence shown here is derived from an EMBL/GenBank/DDBJ whole genome shotgun (WGS) entry which is preliminary data.</text>
</comment>
<accession>A0AAV6LZZ3</accession>
<evidence type="ECO:0000313" key="2">
    <source>
        <dbReference type="Proteomes" id="UP000685013"/>
    </source>
</evidence>
<dbReference type="Proteomes" id="UP000685013">
    <property type="component" value="Chromosome 18"/>
</dbReference>
<name>A0AAV6LZZ3_9ROSI</name>
<feature type="non-terminal residue" evidence="1">
    <location>
        <position position="1"/>
    </location>
</feature>
<keyword evidence="2" id="KW-1185">Reference proteome</keyword>
<protein>
    <submittedName>
        <fullName evidence="1">Uncharacterized protein</fullName>
    </submittedName>
</protein>
<evidence type="ECO:0000313" key="1">
    <source>
        <dbReference type="EMBL" id="KAG6573191.1"/>
    </source>
</evidence>